<keyword evidence="10" id="KW-0752">Steroid biosynthesis</keyword>
<evidence type="ECO:0000256" key="8">
    <source>
        <dbReference type="ARBA" id="ARBA00022824"/>
    </source>
</evidence>
<dbReference type="Gene3D" id="1.20.120.1630">
    <property type="match status" value="1"/>
</dbReference>
<keyword evidence="15 23" id="KW-0472">Membrane</keyword>
<gene>
    <name evidence="24" type="ORF">Ciccas_001762</name>
</gene>
<dbReference type="GO" id="GO:0005789">
    <property type="term" value="C:endoplasmic reticulum membrane"/>
    <property type="evidence" value="ECO:0007669"/>
    <property type="project" value="UniProtKB-SubCell"/>
</dbReference>
<comment type="catalytic activity">
    <reaction evidence="21">
        <text>cholesterol + NADP(+) = 7-dehydrocholesterol + NADPH + H(+)</text>
        <dbReference type="Rhea" id="RHEA:23984"/>
        <dbReference type="ChEBI" id="CHEBI:15378"/>
        <dbReference type="ChEBI" id="CHEBI:16113"/>
        <dbReference type="ChEBI" id="CHEBI:17759"/>
        <dbReference type="ChEBI" id="CHEBI:57783"/>
        <dbReference type="ChEBI" id="CHEBI:58349"/>
        <dbReference type="EC" id="1.3.1.21"/>
    </reaction>
    <physiologicalReaction direction="right-to-left" evidence="21">
        <dbReference type="Rhea" id="RHEA:23986"/>
    </physiologicalReaction>
</comment>
<keyword evidence="8" id="KW-0256">Endoplasmic reticulum</keyword>
<keyword evidence="14" id="KW-0443">Lipid metabolism</keyword>
<keyword evidence="16" id="KW-1207">Sterol metabolism</keyword>
<comment type="similarity">
    <text evidence="3">Belongs to the ERG4/ERG24 family.</text>
</comment>
<evidence type="ECO:0000256" key="11">
    <source>
        <dbReference type="ARBA" id="ARBA00022989"/>
    </source>
</evidence>
<feature type="transmembrane region" description="Helical" evidence="23">
    <location>
        <begin position="25"/>
        <end position="47"/>
    </location>
</feature>
<protein>
    <recommendedName>
        <fullName evidence="19">7-dehydrocholesterol reductase</fullName>
        <ecNumber evidence="18">1.3.1.21</ecNumber>
    </recommendedName>
    <alternativeName>
        <fullName evidence="20">Sterol Delta(7)-reductase</fullName>
    </alternativeName>
</protein>
<evidence type="ECO:0000256" key="22">
    <source>
        <dbReference type="ARBA" id="ARBA00047826"/>
    </source>
</evidence>
<keyword evidence="12" id="KW-0560">Oxidoreductase</keyword>
<evidence type="ECO:0000256" key="9">
    <source>
        <dbReference type="ARBA" id="ARBA00022857"/>
    </source>
</evidence>
<evidence type="ECO:0000256" key="15">
    <source>
        <dbReference type="ARBA" id="ARBA00023136"/>
    </source>
</evidence>
<evidence type="ECO:0000256" key="18">
    <source>
        <dbReference type="ARBA" id="ARBA00038851"/>
    </source>
</evidence>
<accession>A0ABD2QJP0</accession>
<keyword evidence="5" id="KW-0153">Cholesterol metabolism</keyword>
<feature type="transmembrane region" description="Helical" evidence="23">
    <location>
        <begin position="68"/>
        <end position="86"/>
    </location>
</feature>
<evidence type="ECO:0000256" key="13">
    <source>
        <dbReference type="ARBA" id="ARBA00023011"/>
    </source>
</evidence>
<evidence type="ECO:0000256" key="5">
    <source>
        <dbReference type="ARBA" id="ARBA00022548"/>
    </source>
</evidence>
<keyword evidence="25" id="KW-1185">Reference proteome</keyword>
<evidence type="ECO:0000256" key="4">
    <source>
        <dbReference type="ARBA" id="ARBA00022516"/>
    </source>
</evidence>
<evidence type="ECO:0000256" key="16">
    <source>
        <dbReference type="ARBA" id="ARBA00023166"/>
    </source>
</evidence>
<proteinExistence type="inferred from homology"/>
<evidence type="ECO:0000256" key="14">
    <source>
        <dbReference type="ARBA" id="ARBA00023098"/>
    </source>
</evidence>
<comment type="pathway">
    <text evidence="2">Steroid biosynthesis; cholesterol biosynthesis.</text>
</comment>
<dbReference type="AlphaFoldDB" id="A0ABD2QJP0"/>
<dbReference type="PANTHER" id="PTHR21257">
    <property type="entry name" value="DELTA(14)-STEROL REDUCTASE"/>
    <property type="match status" value="1"/>
</dbReference>
<dbReference type="InterPro" id="IPR018083">
    <property type="entry name" value="Sterol_reductase_CS"/>
</dbReference>
<dbReference type="GO" id="GO:0047598">
    <property type="term" value="F:7-dehydrocholesterol reductase activity"/>
    <property type="evidence" value="ECO:0007669"/>
    <property type="project" value="UniProtKB-EC"/>
</dbReference>
<dbReference type="Pfam" id="PF01222">
    <property type="entry name" value="ERG4_ERG24"/>
    <property type="match status" value="1"/>
</dbReference>
<evidence type="ECO:0000256" key="10">
    <source>
        <dbReference type="ARBA" id="ARBA00022955"/>
    </source>
</evidence>
<dbReference type="InterPro" id="IPR001171">
    <property type="entry name" value="ERG24_DHCR-like"/>
</dbReference>
<dbReference type="PANTHER" id="PTHR21257:SF38">
    <property type="entry name" value="7-DEHYDROCHOLESTEROL REDUCTASE"/>
    <property type="match status" value="1"/>
</dbReference>
<comment type="caution">
    <text evidence="24">The sequence shown here is derived from an EMBL/GenBank/DDBJ whole genome shotgun (WGS) entry which is preliminary data.</text>
</comment>
<evidence type="ECO:0000313" key="25">
    <source>
        <dbReference type="Proteomes" id="UP001626550"/>
    </source>
</evidence>
<evidence type="ECO:0000256" key="21">
    <source>
        <dbReference type="ARBA" id="ARBA00047795"/>
    </source>
</evidence>
<sequence>MTYITKFFYWEAGYYRTLDIILDRAGYYICWGCLVFVPGLYASPTLFGTGAVLKAVKMGKEEIIDYRLAILITVLGLFFLGANYAADEQRQRVRATNGKTKIWGKSPKLVMAKYTVRNALTKETKTQTTCLLASGLWGIARHFNYSAEICLAFCWCFSNAGFTALMPFAYFIHLTILLVHRSKRDDSKCSDKYGSAWKEYKKLVPYELIPGIF</sequence>
<evidence type="ECO:0000256" key="20">
    <source>
        <dbReference type="ARBA" id="ARBA00042688"/>
    </source>
</evidence>
<dbReference type="PROSITE" id="PS01018">
    <property type="entry name" value="STEROL_REDUCT_2"/>
    <property type="match status" value="1"/>
</dbReference>
<feature type="transmembrane region" description="Helical" evidence="23">
    <location>
        <begin position="160"/>
        <end position="179"/>
    </location>
</feature>
<evidence type="ECO:0000256" key="17">
    <source>
        <dbReference type="ARBA" id="ARBA00023221"/>
    </source>
</evidence>
<evidence type="ECO:0000256" key="19">
    <source>
        <dbReference type="ARBA" id="ARBA00039984"/>
    </source>
</evidence>
<evidence type="ECO:0000256" key="12">
    <source>
        <dbReference type="ARBA" id="ARBA00023002"/>
    </source>
</evidence>
<evidence type="ECO:0000256" key="3">
    <source>
        <dbReference type="ARBA" id="ARBA00005402"/>
    </source>
</evidence>
<keyword evidence="11 23" id="KW-1133">Transmembrane helix</keyword>
<evidence type="ECO:0000256" key="2">
    <source>
        <dbReference type="ARBA" id="ARBA00004770"/>
    </source>
</evidence>
<organism evidence="24 25">
    <name type="scientific">Cichlidogyrus casuarinus</name>
    <dbReference type="NCBI Taxonomy" id="1844966"/>
    <lineage>
        <taxon>Eukaryota</taxon>
        <taxon>Metazoa</taxon>
        <taxon>Spiralia</taxon>
        <taxon>Lophotrochozoa</taxon>
        <taxon>Platyhelminthes</taxon>
        <taxon>Monogenea</taxon>
        <taxon>Monopisthocotylea</taxon>
        <taxon>Dactylogyridea</taxon>
        <taxon>Ancyrocephalidae</taxon>
        <taxon>Cichlidogyrus</taxon>
    </lineage>
</organism>
<dbReference type="GO" id="GO:0006695">
    <property type="term" value="P:cholesterol biosynthetic process"/>
    <property type="evidence" value="ECO:0007669"/>
    <property type="project" value="UniProtKB-KW"/>
</dbReference>
<evidence type="ECO:0000313" key="24">
    <source>
        <dbReference type="EMBL" id="KAL3319572.1"/>
    </source>
</evidence>
<keyword evidence="7" id="KW-0152">Cholesterol biosynthesis</keyword>
<name>A0ABD2QJP0_9PLAT</name>
<keyword evidence="17" id="KW-0753">Steroid metabolism</keyword>
<keyword evidence="9" id="KW-0521">NADP</keyword>
<dbReference type="Proteomes" id="UP001626550">
    <property type="component" value="Unassembled WGS sequence"/>
</dbReference>
<evidence type="ECO:0000256" key="1">
    <source>
        <dbReference type="ARBA" id="ARBA00004477"/>
    </source>
</evidence>
<dbReference type="EC" id="1.3.1.21" evidence="18"/>
<dbReference type="EMBL" id="JBJKFK010000124">
    <property type="protein sequence ID" value="KAL3319572.1"/>
    <property type="molecule type" value="Genomic_DNA"/>
</dbReference>
<evidence type="ECO:0000256" key="6">
    <source>
        <dbReference type="ARBA" id="ARBA00022692"/>
    </source>
</evidence>
<reference evidence="24 25" key="1">
    <citation type="submission" date="2024-11" db="EMBL/GenBank/DDBJ databases">
        <title>Adaptive evolution of stress response genes in parasites aligns with host niche diversity.</title>
        <authorList>
            <person name="Hahn C."/>
            <person name="Resl P."/>
        </authorList>
    </citation>
    <scope>NUCLEOTIDE SEQUENCE [LARGE SCALE GENOMIC DNA]</scope>
    <source>
        <strain evidence="24">EGGRZ-B1_66</strain>
        <tissue evidence="24">Body</tissue>
    </source>
</reference>
<keyword evidence="13" id="KW-0756">Sterol biosynthesis</keyword>
<evidence type="ECO:0000256" key="23">
    <source>
        <dbReference type="SAM" id="Phobius"/>
    </source>
</evidence>
<evidence type="ECO:0000256" key="7">
    <source>
        <dbReference type="ARBA" id="ARBA00022778"/>
    </source>
</evidence>
<comment type="subcellular location">
    <subcellularLocation>
        <location evidence="1">Endoplasmic reticulum membrane</location>
        <topology evidence="1">Multi-pass membrane protein</topology>
    </subcellularLocation>
</comment>
<keyword evidence="4" id="KW-0444">Lipid biosynthesis</keyword>
<comment type="catalytic activity">
    <reaction evidence="22">
        <text>7-dehydrodesmosterol + NADPH + H(+) = desmosterol + NADP(+)</text>
        <dbReference type="Rhea" id="RHEA:46740"/>
        <dbReference type="ChEBI" id="CHEBI:15378"/>
        <dbReference type="ChEBI" id="CHEBI:17737"/>
        <dbReference type="ChEBI" id="CHEBI:27910"/>
        <dbReference type="ChEBI" id="CHEBI:57783"/>
        <dbReference type="ChEBI" id="CHEBI:58349"/>
    </reaction>
    <physiologicalReaction direction="left-to-right" evidence="22">
        <dbReference type="Rhea" id="RHEA:46741"/>
    </physiologicalReaction>
</comment>
<keyword evidence="6 23" id="KW-0812">Transmembrane</keyword>